<reference evidence="1" key="2">
    <citation type="journal article" date="2015" name="Fish Shellfish Immunol.">
        <title>Early steps in the European eel (Anguilla anguilla)-Vibrio vulnificus interaction in the gills: Role of the RtxA13 toxin.</title>
        <authorList>
            <person name="Callol A."/>
            <person name="Pajuelo D."/>
            <person name="Ebbesson L."/>
            <person name="Teles M."/>
            <person name="MacKenzie S."/>
            <person name="Amaro C."/>
        </authorList>
    </citation>
    <scope>NUCLEOTIDE SEQUENCE</scope>
</reference>
<name>A0A0E9SPL0_ANGAN</name>
<sequence>MVQFGSHSFQSRCY</sequence>
<evidence type="ECO:0000313" key="1">
    <source>
        <dbReference type="EMBL" id="JAH42448.1"/>
    </source>
</evidence>
<accession>A0A0E9SPL0</accession>
<dbReference type="EMBL" id="GBXM01066129">
    <property type="protein sequence ID" value="JAH42448.1"/>
    <property type="molecule type" value="Transcribed_RNA"/>
</dbReference>
<protein>
    <submittedName>
        <fullName evidence="1">Uncharacterized protein</fullName>
    </submittedName>
</protein>
<organism evidence="1">
    <name type="scientific">Anguilla anguilla</name>
    <name type="common">European freshwater eel</name>
    <name type="synonym">Muraena anguilla</name>
    <dbReference type="NCBI Taxonomy" id="7936"/>
    <lineage>
        <taxon>Eukaryota</taxon>
        <taxon>Metazoa</taxon>
        <taxon>Chordata</taxon>
        <taxon>Craniata</taxon>
        <taxon>Vertebrata</taxon>
        <taxon>Euteleostomi</taxon>
        <taxon>Actinopterygii</taxon>
        <taxon>Neopterygii</taxon>
        <taxon>Teleostei</taxon>
        <taxon>Anguilliformes</taxon>
        <taxon>Anguillidae</taxon>
        <taxon>Anguilla</taxon>
    </lineage>
</organism>
<reference evidence="1" key="1">
    <citation type="submission" date="2014-11" db="EMBL/GenBank/DDBJ databases">
        <authorList>
            <person name="Amaro Gonzalez C."/>
        </authorList>
    </citation>
    <scope>NUCLEOTIDE SEQUENCE</scope>
</reference>
<proteinExistence type="predicted"/>